<dbReference type="PIRSF" id="PIRSF001467">
    <property type="entry name" value="Peptidylpro_ismrse"/>
    <property type="match status" value="1"/>
</dbReference>
<dbReference type="CDD" id="cd00317">
    <property type="entry name" value="cyclophilin"/>
    <property type="match status" value="1"/>
</dbReference>
<evidence type="ECO:0000256" key="1">
    <source>
        <dbReference type="ARBA" id="ARBA00002388"/>
    </source>
</evidence>
<reference evidence="7 8" key="1">
    <citation type="journal article" date="2014" name="Genome Announc.">
        <title>Draft genome sequences of the altered schaedler flora, a defined bacterial community from gnotobiotic mice.</title>
        <authorList>
            <person name="Wannemuehler M.J."/>
            <person name="Overstreet A.M."/>
            <person name="Ward D.V."/>
            <person name="Phillips G.J."/>
        </authorList>
    </citation>
    <scope>NUCLEOTIDE SEQUENCE [LARGE SCALE GENOMIC DNA]</scope>
    <source>
        <strain evidence="7 8">ASF492</strain>
    </source>
</reference>
<accession>N2AVE3</accession>
<dbReference type="PATRIC" id="fig|1235802.3.peg.2085"/>
<dbReference type="AlphaFoldDB" id="N2AVE3"/>
<dbReference type="Proteomes" id="UP000012589">
    <property type="component" value="Unassembled WGS sequence"/>
</dbReference>
<organism evidence="7 8">
    <name type="scientific">Eubacterium plexicaudatum ASF492</name>
    <dbReference type="NCBI Taxonomy" id="1235802"/>
    <lineage>
        <taxon>Bacteria</taxon>
        <taxon>Bacillati</taxon>
        <taxon>Bacillota</taxon>
        <taxon>Clostridia</taxon>
        <taxon>Eubacteriales</taxon>
        <taxon>Eubacteriaceae</taxon>
        <taxon>Eubacterium</taxon>
    </lineage>
</organism>
<keyword evidence="4 5" id="KW-0413">Isomerase</keyword>
<dbReference type="Pfam" id="PF00160">
    <property type="entry name" value="Pro_isomerase"/>
    <property type="match status" value="1"/>
</dbReference>
<comment type="function">
    <text evidence="1 5">PPIases accelerate the folding of proteins. It catalyzes the cis-trans isomerization of proline imidic peptide bonds in oligopeptides.</text>
</comment>
<name>N2AVE3_9FIRM</name>
<evidence type="ECO:0000259" key="6">
    <source>
        <dbReference type="PROSITE" id="PS50072"/>
    </source>
</evidence>
<keyword evidence="8" id="KW-1185">Reference proteome</keyword>
<dbReference type="PANTHER" id="PTHR45625">
    <property type="entry name" value="PEPTIDYL-PROLYL CIS-TRANS ISOMERASE-RELATED"/>
    <property type="match status" value="1"/>
</dbReference>
<dbReference type="PRINTS" id="PR00153">
    <property type="entry name" value="CSAPPISMRASE"/>
</dbReference>
<dbReference type="Gene3D" id="2.40.100.10">
    <property type="entry name" value="Cyclophilin-like"/>
    <property type="match status" value="1"/>
</dbReference>
<dbReference type="InterPro" id="IPR020892">
    <property type="entry name" value="Cyclophilin-type_PPIase_CS"/>
</dbReference>
<dbReference type="InterPro" id="IPR002130">
    <property type="entry name" value="Cyclophilin-type_PPIase_dom"/>
</dbReference>
<evidence type="ECO:0000313" key="8">
    <source>
        <dbReference type="Proteomes" id="UP000012589"/>
    </source>
</evidence>
<sequence>MTQNPIITIEMENGDILKGELYPDIAPNTVNNFISLIQKGFYDGVIFHRVIEGFMLQGGDPEGTGMGGPDYSIKGEFTQNGFENNLAHDPGVLSMARTMAPDSAGSQFFIMHKKSPHLDGLYAAFGKITEGMDIVDKIASVPTDANDRPMETQRMKKVTVDTFGVDYPAPETC</sequence>
<dbReference type="PROSITE" id="PS50072">
    <property type="entry name" value="CSA_PPIASE_2"/>
    <property type="match status" value="1"/>
</dbReference>
<dbReference type="OrthoDB" id="9807797at2"/>
<evidence type="ECO:0000256" key="5">
    <source>
        <dbReference type="RuleBase" id="RU363019"/>
    </source>
</evidence>
<comment type="similarity">
    <text evidence="2 5">Belongs to the cyclophilin-type PPIase family.</text>
</comment>
<dbReference type="EC" id="5.2.1.8" evidence="5"/>
<proteinExistence type="inferred from homology"/>
<dbReference type="InterPro" id="IPR029000">
    <property type="entry name" value="Cyclophilin-like_dom_sf"/>
</dbReference>
<comment type="catalytic activity">
    <reaction evidence="5">
        <text>[protein]-peptidylproline (omega=180) = [protein]-peptidylproline (omega=0)</text>
        <dbReference type="Rhea" id="RHEA:16237"/>
        <dbReference type="Rhea" id="RHEA-COMP:10747"/>
        <dbReference type="Rhea" id="RHEA-COMP:10748"/>
        <dbReference type="ChEBI" id="CHEBI:83833"/>
        <dbReference type="ChEBI" id="CHEBI:83834"/>
        <dbReference type="EC" id="5.2.1.8"/>
    </reaction>
</comment>
<feature type="domain" description="PPIase cyclophilin-type" evidence="6">
    <location>
        <begin position="20"/>
        <end position="160"/>
    </location>
</feature>
<dbReference type="eggNOG" id="COG0652">
    <property type="taxonomic scope" value="Bacteria"/>
</dbReference>
<dbReference type="PANTHER" id="PTHR45625:SF4">
    <property type="entry name" value="PEPTIDYLPROLYL ISOMERASE DOMAIN AND WD REPEAT-CONTAINING PROTEIN 1"/>
    <property type="match status" value="1"/>
</dbReference>
<dbReference type="InterPro" id="IPR024936">
    <property type="entry name" value="Cyclophilin-type_PPIase"/>
</dbReference>
<evidence type="ECO:0000256" key="4">
    <source>
        <dbReference type="ARBA" id="ARBA00023235"/>
    </source>
</evidence>
<evidence type="ECO:0000256" key="3">
    <source>
        <dbReference type="ARBA" id="ARBA00023110"/>
    </source>
</evidence>
<dbReference type="PROSITE" id="PS00170">
    <property type="entry name" value="CSA_PPIASE_1"/>
    <property type="match status" value="1"/>
</dbReference>
<dbReference type="HOGENOM" id="CLU_012062_16_0_9"/>
<dbReference type="GO" id="GO:0006457">
    <property type="term" value="P:protein folding"/>
    <property type="evidence" value="ECO:0007669"/>
    <property type="project" value="InterPro"/>
</dbReference>
<dbReference type="STRING" id="1235802.C823_01967"/>
<evidence type="ECO:0000313" key="7">
    <source>
        <dbReference type="EMBL" id="EMZ28434.1"/>
    </source>
</evidence>
<dbReference type="SUPFAM" id="SSF50891">
    <property type="entry name" value="Cyclophilin-like"/>
    <property type="match status" value="1"/>
</dbReference>
<keyword evidence="3 5" id="KW-0697">Rotamase</keyword>
<comment type="caution">
    <text evidence="7">The sequence shown here is derived from an EMBL/GenBank/DDBJ whole genome shotgun (WGS) entry which is preliminary data.</text>
</comment>
<dbReference type="InterPro" id="IPR044666">
    <property type="entry name" value="Cyclophilin_A-like"/>
</dbReference>
<evidence type="ECO:0000256" key="2">
    <source>
        <dbReference type="ARBA" id="ARBA00007365"/>
    </source>
</evidence>
<dbReference type="GO" id="GO:0003755">
    <property type="term" value="F:peptidyl-prolyl cis-trans isomerase activity"/>
    <property type="evidence" value="ECO:0007669"/>
    <property type="project" value="UniProtKB-UniRule"/>
</dbReference>
<dbReference type="EMBL" id="AQFT01000064">
    <property type="protein sequence ID" value="EMZ28434.1"/>
    <property type="molecule type" value="Genomic_DNA"/>
</dbReference>
<gene>
    <name evidence="7" type="ORF">C823_01967</name>
</gene>
<protein>
    <recommendedName>
        <fullName evidence="5">Peptidyl-prolyl cis-trans isomerase</fullName>
        <shortName evidence="5">PPIase</shortName>
        <ecNumber evidence="5">5.2.1.8</ecNumber>
    </recommendedName>
</protein>